<keyword evidence="8" id="KW-1133">Transmembrane helix</keyword>
<proteinExistence type="inferred from homology"/>
<accession>A0ABV4BQL6</accession>
<keyword evidence="8" id="KW-0812">Transmembrane</keyword>
<evidence type="ECO:0000256" key="7">
    <source>
        <dbReference type="RuleBase" id="RU361267"/>
    </source>
</evidence>
<protein>
    <recommendedName>
        <fullName evidence="7">1-acyl-sn-glycerol-3-phosphate acyltransferase</fullName>
        <ecNumber evidence="7">2.3.1.51</ecNumber>
    </recommendedName>
</protein>
<keyword evidence="11" id="KW-1185">Reference proteome</keyword>
<evidence type="ECO:0000313" key="11">
    <source>
        <dbReference type="Proteomes" id="UP001564657"/>
    </source>
</evidence>
<evidence type="ECO:0000256" key="4">
    <source>
        <dbReference type="ARBA" id="ARBA00022679"/>
    </source>
</evidence>
<dbReference type="InterPro" id="IPR002123">
    <property type="entry name" value="Plipid/glycerol_acylTrfase"/>
</dbReference>
<dbReference type="EC" id="2.3.1.51" evidence="7"/>
<keyword evidence="5 7" id="KW-0443">Lipid metabolism</keyword>
<name>A0ABV4BQL6_9CLOT</name>
<evidence type="ECO:0000313" key="10">
    <source>
        <dbReference type="EMBL" id="MEY8001073.1"/>
    </source>
</evidence>
<dbReference type="SMART" id="SM00563">
    <property type="entry name" value="PlsC"/>
    <property type="match status" value="1"/>
</dbReference>
<dbReference type="PANTHER" id="PTHR10434">
    <property type="entry name" value="1-ACYL-SN-GLYCEROL-3-PHOSPHATE ACYLTRANSFERASE"/>
    <property type="match status" value="1"/>
</dbReference>
<dbReference type="EMBL" id="JBGEWD010000013">
    <property type="protein sequence ID" value="MEY8001073.1"/>
    <property type="molecule type" value="Genomic_DNA"/>
</dbReference>
<dbReference type="PANTHER" id="PTHR10434:SF64">
    <property type="entry name" value="1-ACYL-SN-GLYCEROL-3-PHOSPHATE ACYLTRANSFERASE-RELATED"/>
    <property type="match status" value="1"/>
</dbReference>
<organism evidence="10 11">
    <name type="scientific">Clostridium moutaii</name>
    <dbReference type="NCBI Taxonomy" id="3240932"/>
    <lineage>
        <taxon>Bacteria</taxon>
        <taxon>Bacillati</taxon>
        <taxon>Bacillota</taxon>
        <taxon>Clostridia</taxon>
        <taxon>Eubacteriales</taxon>
        <taxon>Clostridiaceae</taxon>
        <taxon>Clostridium</taxon>
    </lineage>
</organism>
<dbReference type="SUPFAM" id="SSF69593">
    <property type="entry name" value="Glycerol-3-phosphate (1)-acyltransferase"/>
    <property type="match status" value="1"/>
</dbReference>
<comment type="caution">
    <text evidence="10">The sequence shown here is derived from an EMBL/GenBank/DDBJ whole genome shotgun (WGS) entry which is preliminary data.</text>
</comment>
<evidence type="ECO:0000256" key="3">
    <source>
        <dbReference type="ARBA" id="ARBA00022516"/>
    </source>
</evidence>
<dbReference type="Pfam" id="PF01553">
    <property type="entry name" value="Acyltransferase"/>
    <property type="match status" value="1"/>
</dbReference>
<keyword evidence="4 7" id="KW-0808">Transferase</keyword>
<dbReference type="GO" id="GO:0016746">
    <property type="term" value="F:acyltransferase activity"/>
    <property type="evidence" value="ECO:0007669"/>
    <property type="project" value="UniProtKB-KW"/>
</dbReference>
<reference evidence="10 11" key="1">
    <citation type="submission" date="2024-08" db="EMBL/GenBank/DDBJ databases">
        <title>Clostridium lapicellarii sp. nov., and Clostridium renhuaiense sp. nov., two species isolated from the mud in a fermentation cellar used for producing sauce-flavour Chinese liquors.</title>
        <authorList>
            <person name="Yang F."/>
            <person name="Wang H."/>
            <person name="Chen L.Q."/>
            <person name="Zhou N."/>
            <person name="Lu J.J."/>
            <person name="Pu X.X."/>
            <person name="Wan B."/>
            <person name="Wang L."/>
            <person name="Liu S.J."/>
        </authorList>
    </citation>
    <scope>NUCLEOTIDE SEQUENCE [LARGE SCALE GENOMIC DNA]</scope>
    <source>
        <strain evidence="10 11">MT-5</strain>
    </source>
</reference>
<feature type="transmembrane region" description="Helical" evidence="8">
    <location>
        <begin position="6"/>
        <end position="22"/>
    </location>
</feature>
<gene>
    <name evidence="10" type="ORF">AB8U03_12900</name>
</gene>
<comment type="domain">
    <text evidence="7">The HXXXXD motif is essential for acyltransferase activity and may constitute the binding site for the phosphate moiety of the glycerol-3-phosphate.</text>
</comment>
<dbReference type="InterPro" id="IPR004552">
    <property type="entry name" value="AGP_acyltrans"/>
</dbReference>
<sequence length="239" mass="27584">MKTVFLYLYFVFYMIYTFYLKFKFKAIDKNFTGKESDELISKLVSKWAKNILDKIGVEVNVTGNKNLTDKNYLFVSNHQGNFDPFIMLAYIHKPIGFIAKKELLKIPVIRECMKEIHCVFMDRKSIRQSVKAIDKGIDNLRKGYSMVVFPEGTISRCHKMLEFKRGSFKLAVKSGVSIVPVAIDGSYKIFEDNNGKKLVPARVKLVIDKPIDVKLLSTNQKKNLPLMVKLIIEKNLDKK</sequence>
<evidence type="ECO:0000256" key="1">
    <source>
        <dbReference type="ARBA" id="ARBA00005189"/>
    </source>
</evidence>
<keyword evidence="3 7" id="KW-0444">Lipid biosynthesis</keyword>
<keyword evidence="7" id="KW-1208">Phospholipid metabolism</keyword>
<feature type="domain" description="Phospholipid/glycerol acyltransferase" evidence="9">
    <location>
        <begin position="72"/>
        <end position="186"/>
    </location>
</feature>
<comment type="similarity">
    <text evidence="2 7">Belongs to the 1-acyl-sn-glycerol-3-phosphate acyltransferase family.</text>
</comment>
<comment type="catalytic activity">
    <reaction evidence="7">
        <text>a 1-acyl-sn-glycero-3-phosphate + an acyl-CoA = a 1,2-diacyl-sn-glycero-3-phosphate + CoA</text>
        <dbReference type="Rhea" id="RHEA:19709"/>
        <dbReference type="ChEBI" id="CHEBI:57287"/>
        <dbReference type="ChEBI" id="CHEBI:57970"/>
        <dbReference type="ChEBI" id="CHEBI:58342"/>
        <dbReference type="ChEBI" id="CHEBI:58608"/>
        <dbReference type="EC" id="2.3.1.51"/>
    </reaction>
</comment>
<evidence type="ECO:0000256" key="5">
    <source>
        <dbReference type="ARBA" id="ARBA00023098"/>
    </source>
</evidence>
<comment type="pathway">
    <text evidence="1">Lipid metabolism.</text>
</comment>
<dbReference type="CDD" id="cd07989">
    <property type="entry name" value="LPLAT_AGPAT-like"/>
    <property type="match status" value="1"/>
</dbReference>
<dbReference type="NCBIfam" id="TIGR00530">
    <property type="entry name" value="AGP_acyltrn"/>
    <property type="match status" value="1"/>
</dbReference>
<evidence type="ECO:0000256" key="2">
    <source>
        <dbReference type="ARBA" id="ARBA00008655"/>
    </source>
</evidence>
<keyword evidence="6 7" id="KW-0012">Acyltransferase</keyword>
<evidence type="ECO:0000259" key="9">
    <source>
        <dbReference type="SMART" id="SM00563"/>
    </source>
</evidence>
<evidence type="ECO:0000256" key="6">
    <source>
        <dbReference type="ARBA" id="ARBA00023315"/>
    </source>
</evidence>
<keyword evidence="8" id="KW-0472">Membrane</keyword>
<dbReference type="Proteomes" id="UP001564657">
    <property type="component" value="Unassembled WGS sequence"/>
</dbReference>
<evidence type="ECO:0000256" key="8">
    <source>
        <dbReference type="SAM" id="Phobius"/>
    </source>
</evidence>
<keyword evidence="7" id="KW-0594">Phospholipid biosynthesis</keyword>